<evidence type="ECO:0000313" key="1">
    <source>
        <dbReference type="EMBL" id="JAD60384.1"/>
    </source>
</evidence>
<organism evidence="1">
    <name type="scientific">Arundo donax</name>
    <name type="common">Giant reed</name>
    <name type="synonym">Donax arundinaceus</name>
    <dbReference type="NCBI Taxonomy" id="35708"/>
    <lineage>
        <taxon>Eukaryota</taxon>
        <taxon>Viridiplantae</taxon>
        <taxon>Streptophyta</taxon>
        <taxon>Embryophyta</taxon>
        <taxon>Tracheophyta</taxon>
        <taxon>Spermatophyta</taxon>
        <taxon>Magnoliopsida</taxon>
        <taxon>Liliopsida</taxon>
        <taxon>Poales</taxon>
        <taxon>Poaceae</taxon>
        <taxon>PACMAD clade</taxon>
        <taxon>Arundinoideae</taxon>
        <taxon>Arundineae</taxon>
        <taxon>Arundo</taxon>
    </lineage>
</organism>
<accession>A0A0A9B8R4</accession>
<name>A0A0A9B8R4_ARUDO</name>
<protein>
    <submittedName>
        <fullName evidence="1">Uncharacterized protein</fullName>
    </submittedName>
</protein>
<reference evidence="1" key="2">
    <citation type="journal article" date="2015" name="Data Brief">
        <title>Shoot transcriptome of the giant reed, Arundo donax.</title>
        <authorList>
            <person name="Barrero R.A."/>
            <person name="Guerrero F.D."/>
            <person name="Moolhuijzen P."/>
            <person name="Goolsby J.A."/>
            <person name="Tidwell J."/>
            <person name="Bellgard S.E."/>
            <person name="Bellgard M.I."/>
        </authorList>
    </citation>
    <scope>NUCLEOTIDE SEQUENCE</scope>
    <source>
        <tissue evidence="1">Shoot tissue taken approximately 20 cm above the soil surface</tissue>
    </source>
</reference>
<proteinExistence type="predicted"/>
<dbReference type="AlphaFoldDB" id="A0A0A9B8R4"/>
<dbReference type="EMBL" id="GBRH01237511">
    <property type="protein sequence ID" value="JAD60384.1"/>
    <property type="molecule type" value="Transcribed_RNA"/>
</dbReference>
<sequence>MKCPESRVYALGQLLTENMVLHLVCFCREGGWKRNCLGFLPSPCVPLCNSMEAYRHCFASVQSERALDQLHHLRLAIMDHRCCILDEVC</sequence>
<reference evidence="1" key="1">
    <citation type="submission" date="2014-09" db="EMBL/GenBank/DDBJ databases">
        <authorList>
            <person name="Magalhaes I.L.F."/>
            <person name="Oliveira U."/>
            <person name="Santos F.R."/>
            <person name="Vidigal T.H.D.A."/>
            <person name="Brescovit A.D."/>
            <person name="Santos A.J."/>
        </authorList>
    </citation>
    <scope>NUCLEOTIDE SEQUENCE</scope>
    <source>
        <tissue evidence="1">Shoot tissue taken approximately 20 cm above the soil surface</tissue>
    </source>
</reference>